<keyword evidence="2" id="KW-0156">Chromatin regulator</keyword>
<evidence type="ECO:0000313" key="8">
    <source>
        <dbReference type="EMBL" id="KAJ8905353.1"/>
    </source>
</evidence>
<organism evidence="8 9">
    <name type="scientific">Rhodosorus marinus</name>
    <dbReference type="NCBI Taxonomy" id="101924"/>
    <lineage>
        <taxon>Eukaryota</taxon>
        <taxon>Rhodophyta</taxon>
        <taxon>Stylonematophyceae</taxon>
        <taxon>Stylonematales</taxon>
        <taxon>Stylonemataceae</taxon>
        <taxon>Rhodosorus</taxon>
    </lineage>
</organism>
<keyword evidence="9" id="KW-1185">Reference proteome</keyword>
<name>A0AAV8UUV7_9RHOD</name>
<evidence type="ECO:0000256" key="1">
    <source>
        <dbReference type="ARBA" id="ARBA00004123"/>
    </source>
</evidence>
<dbReference type="InterPro" id="IPR053820">
    <property type="entry name" value="MSL3_chromo-like"/>
</dbReference>
<evidence type="ECO:0000256" key="5">
    <source>
        <dbReference type="ARBA" id="ARBA00023242"/>
    </source>
</evidence>
<evidence type="ECO:0000256" key="2">
    <source>
        <dbReference type="ARBA" id="ARBA00022853"/>
    </source>
</evidence>
<gene>
    <name evidence="8" type="ORF">NDN08_001860</name>
</gene>
<dbReference type="Gene3D" id="2.30.30.140">
    <property type="match status" value="1"/>
</dbReference>
<evidence type="ECO:0000259" key="7">
    <source>
        <dbReference type="Pfam" id="PF22732"/>
    </source>
</evidence>
<feature type="domain" description="MRG" evidence="6">
    <location>
        <begin position="124"/>
        <end position="279"/>
    </location>
</feature>
<dbReference type="PIRSF" id="PIRSF038133">
    <property type="entry name" value="HAT_Nua4_EAF3/MRG15"/>
    <property type="match status" value="1"/>
</dbReference>
<dbReference type="InterPro" id="IPR008676">
    <property type="entry name" value="MRG"/>
</dbReference>
<dbReference type="GO" id="GO:0006325">
    <property type="term" value="P:chromatin organization"/>
    <property type="evidence" value="ECO:0007669"/>
    <property type="project" value="UniProtKB-KW"/>
</dbReference>
<keyword evidence="5" id="KW-0539">Nucleus</keyword>
<dbReference type="EMBL" id="JAMWBK010000005">
    <property type="protein sequence ID" value="KAJ8905353.1"/>
    <property type="molecule type" value="Genomic_DNA"/>
</dbReference>
<dbReference type="PANTHER" id="PTHR10880:SF15">
    <property type="entry name" value="MSL COMPLEX SUBUNIT 3"/>
    <property type="match status" value="1"/>
</dbReference>
<dbReference type="Gene3D" id="1.10.274.30">
    <property type="entry name" value="MRG domain"/>
    <property type="match status" value="1"/>
</dbReference>
<reference evidence="8 9" key="1">
    <citation type="journal article" date="2023" name="Nat. Commun.">
        <title>Origin of minicircular mitochondrial genomes in red algae.</title>
        <authorList>
            <person name="Lee Y."/>
            <person name="Cho C.H."/>
            <person name="Lee Y.M."/>
            <person name="Park S.I."/>
            <person name="Yang J.H."/>
            <person name="West J.A."/>
            <person name="Bhattacharya D."/>
            <person name="Yoon H.S."/>
        </authorList>
    </citation>
    <scope>NUCLEOTIDE SEQUENCE [LARGE SCALE GENOMIC DNA]</scope>
    <source>
        <strain evidence="8 9">CCMP1338</strain>
        <tissue evidence="8">Whole cell</tissue>
    </source>
</reference>
<dbReference type="InterPro" id="IPR038217">
    <property type="entry name" value="MRG_C_sf"/>
</dbReference>
<dbReference type="Pfam" id="PF22732">
    <property type="entry name" value="MSL3_chromo-like"/>
    <property type="match status" value="1"/>
</dbReference>
<sequence>MTAAEGKEGTKIDFEAGEKVFVSHGNLLYEAKVVHTEVKNSETRFKIHYLGWKDKWDEVVKADRLSKFTEESVQLKKSLLRKIISPSRARDRSDPDMSLPAKMRKVNDRKGVGEGIPSASALSSEQSSIVLHSTLKRQLVDDWEFVTKDHKLVPLPRDPSVSAVLSTWLLSNSRRGIADKACKEIAEGLREYFDIALGTMLLYKFERIQYNQVIHGSEVAVKPSKVYGAEHLLRLIVKLPTLLVKARVNDEKQTLIFSKMNDLAKFLHKNGKLVFLPEYSPAGEDYIAKTCEE</sequence>
<evidence type="ECO:0008006" key="10">
    <source>
        <dbReference type="Google" id="ProtNLM"/>
    </source>
</evidence>
<evidence type="ECO:0000256" key="4">
    <source>
        <dbReference type="ARBA" id="ARBA00023163"/>
    </source>
</evidence>
<evidence type="ECO:0000313" key="9">
    <source>
        <dbReference type="Proteomes" id="UP001157974"/>
    </source>
</evidence>
<accession>A0AAV8UUV7</accession>
<comment type="caution">
    <text evidence="8">The sequence shown here is derived from an EMBL/GenBank/DDBJ whole genome shotgun (WGS) entry which is preliminary data.</text>
</comment>
<protein>
    <recommendedName>
        <fullName evidence="10">MRG domain-containing protein</fullName>
    </recommendedName>
</protein>
<proteinExistence type="predicted"/>
<feature type="domain" description="MSL3 chromodomain-like" evidence="7">
    <location>
        <begin position="14"/>
        <end position="79"/>
    </location>
</feature>
<dbReference type="GO" id="GO:0005634">
    <property type="term" value="C:nucleus"/>
    <property type="evidence" value="ECO:0007669"/>
    <property type="project" value="UniProtKB-SubCell"/>
</dbReference>
<evidence type="ECO:0000259" key="6">
    <source>
        <dbReference type="Pfam" id="PF05712"/>
    </source>
</evidence>
<dbReference type="Proteomes" id="UP001157974">
    <property type="component" value="Unassembled WGS sequence"/>
</dbReference>
<dbReference type="SUPFAM" id="SSF54160">
    <property type="entry name" value="Chromo domain-like"/>
    <property type="match status" value="1"/>
</dbReference>
<dbReference type="AlphaFoldDB" id="A0AAV8UUV7"/>
<evidence type="ECO:0000256" key="3">
    <source>
        <dbReference type="ARBA" id="ARBA00023015"/>
    </source>
</evidence>
<dbReference type="PANTHER" id="PTHR10880">
    <property type="entry name" value="MORTALITY FACTOR 4-LIKE PROTEIN"/>
    <property type="match status" value="1"/>
</dbReference>
<dbReference type="InterPro" id="IPR016197">
    <property type="entry name" value="Chromo-like_dom_sf"/>
</dbReference>
<comment type="subcellular location">
    <subcellularLocation>
        <location evidence="1">Nucleus</location>
    </subcellularLocation>
</comment>
<dbReference type="InterPro" id="IPR026541">
    <property type="entry name" value="MRG_dom"/>
</dbReference>
<dbReference type="GO" id="GO:0006355">
    <property type="term" value="P:regulation of DNA-templated transcription"/>
    <property type="evidence" value="ECO:0007669"/>
    <property type="project" value="InterPro"/>
</dbReference>
<keyword evidence="3" id="KW-0805">Transcription regulation</keyword>
<dbReference type="Pfam" id="PF05712">
    <property type="entry name" value="MRG"/>
    <property type="match status" value="1"/>
</dbReference>
<keyword evidence="4" id="KW-0804">Transcription</keyword>
<dbReference type="PROSITE" id="PS51640">
    <property type="entry name" value="MRG"/>
    <property type="match status" value="1"/>
</dbReference>
<dbReference type="GO" id="GO:0000123">
    <property type="term" value="C:histone acetyltransferase complex"/>
    <property type="evidence" value="ECO:0007669"/>
    <property type="project" value="TreeGrafter"/>
</dbReference>